<feature type="repeat" description="TPR" evidence="1">
    <location>
        <begin position="926"/>
        <end position="959"/>
    </location>
</feature>
<dbReference type="Gene3D" id="3.40.50.300">
    <property type="entry name" value="P-loop containing nucleotide triphosphate hydrolases"/>
    <property type="match status" value="1"/>
</dbReference>
<accession>A0A8H3GCJ4</accession>
<name>A0A8H3GCJ4_9LECA</name>
<dbReference type="InterPro" id="IPR041617">
    <property type="entry name" value="TPR_MalT"/>
</dbReference>
<organism evidence="4 5">
    <name type="scientific">Alectoria fallacina</name>
    <dbReference type="NCBI Taxonomy" id="1903189"/>
    <lineage>
        <taxon>Eukaryota</taxon>
        <taxon>Fungi</taxon>
        <taxon>Dikarya</taxon>
        <taxon>Ascomycota</taxon>
        <taxon>Pezizomycotina</taxon>
        <taxon>Lecanoromycetes</taxon>
        <taxon>OSLEUM clade</taxon>
        <taxon>Lecanoromycetidae</taxon>
        <taxon>Lecanorales</taxon>
        <taxon>Lecanorineae</taxon>
        <taxon>Parmeliaceae</taxon>
        <taxon>Alectoria</taxon>
    </lineage>
</organism>
<sequence length="1321" mass="150763">MAESQPTVHNKVPEMPWGLHLVDDTTSEAIQGEVAVDIIAVHGLGANPDHAWVRHKDVAAGLEKDVRWLTDLLPQTFRDYQPSISARIFCFSYQSAWLGPQLSRNRLENVATRLLDDINNMRLKNGTLSDRPLVFIGHSFGGLVVEQAVVQANSAGGRYHHLVELIGGIILLGTPHQGSKSQRWGSVVANLANMIDYGETELMKEVDEKSMKIFDLISEFKKIMIGIDLAKTAVICFYENRPTNYVSRLMKVGPWIDKKTSSMVVEETSAVLSGFYSILLDSDHLKLNKFSSAQDGNYMSVSSNLCRVAAEAPGIIRRRRQVSRERVKDFIGRRSLLDRIRSHFSRDQTGPPPTLILHALGGQGKSQIALEYCRKWRETYRGVFWIDANSEMTATQSYAMIAAELMGKSLTETGDSAAQIRMVKDHLEQWDEGWLLVFDNYDEPDKFSEIRQFIPIRGKGQVLFTSRNRDLSRLGTLLEIPAMATEEGVQLLLRGYNDNDIQQIHKDMASSIINRFGKLALAIDQAAAYITYKRMPLDRLGDFLITYETERRRILSYTPKKFWEYRKMQHSEEVGNISAFTTWEMSFQQLGSGNEPWKKDAAHFLTLSAFFAPTSIAESLFRDYHEKHDGEVEWVEIFSLADKVEDDGVNAEEMNEDDKDEDEDDEDDKEDMGHDDASEQSSGHGFHSIWDTDRFWDLIAESNELSLLQSISPGTDQEGAKFSLHPLIRDWLQLRLKAEERQKYTQEATEVLVCSMKAYQARSATLEERTALMTHMDVSMSNDAEFLELQERLGRNIASCHTADRFANFYYDQGRYRTSEELLRRIVETGRSLLSEKDPFMLETMNRLAMVLGVQGKLEDAEVIHRQILKLRKSELGDKHFNTLMSMNGLAVILCDQSKYEEAEAMHRQVLKSRETKLGDGHPDTLSSMNNLAIVLRDQGKYEEARVMFQQTLKLRETELGDKHSDTLLSMNNLATVLCDQGKYKEAERICRQTLMLQETVSGKEHPLTLLNMSSLALILHCQNRDDEAEWICRQAIMLQETILGKEHPNTLWTMHNLAWILHSQIKDDEAEQICRQALMLRETVLGKEHPSTLWTMQTLAEILYSQNKNDEAEQIYRQALMLRERVSGKEHHYTLGAMQNLAKILKTQGKHEEAERTCRQALMLQETVLGKENPRTLLAMQDLAEILHSQNKDDEAEQICRQALMLQKTILGKEHPYTLGSMKLLAVILRSQGKHEEAERMIRENAKGEGDEGDVGDGGEWETEEEGEDVGEGGEWETEEEGEGGEESDMKRATRERGKRGARMTRVTRWARRRVNSMKV</sequence>
<feature type="compositionally biased region" description="Basic residues" evidence="2">
    <location>
        <begin position="1310"/>
        <end position="1321"/>
    </location>
</feature>
<comment type="caution">
    <text evidence="4">The sequence shown here is derived from an EMBL/GenBank/DDBJ whole genome shotgun (WGS) entry which is preliminary data.</text>
</comment>
<dbReference type="Gene3D" id="3.40.50.1820">
    <property type="entry name" value="alpha/beta hydrolase"/>
    <property type="match status" value="1"/>
</dbReference>
<proteinExistence type="predicted"/>
<feature type="compositionally biased region" description="Acidic residues" evidence="2">
    <location>
        <begin position="1252"/>
        <end position="1288"/>
    </location>
</feature>
<dbReference type="SUPFAM" id="SSF52540">
    <property type="entry name" value="P-loop containing nucleoside triphosphate hydrolases"/>
    <property type="match status" value="1"/>
</dbReference>
<dbReference type="Pfam" id="PF13424">
    <property type="entry name" value="TPR_12"/>
    <property type="match status" value="4"/>
</dbReference>
<reference evidence="4" key="1">
    <citation type="submission" date="2021-03" db="EMBL/GenBank/DDBJ databases">
        <authorList>
            <person name="Tagirdzhanova G."/>
        </authorList>
    </citation>
    <scope>NUCLEOTIDE SEQUENCE</scope>
</reference>
<dbReference type="InterPro" id="IPR011990">
    <property type="entry name" value="TPR-like_helical_dom_sf"/>
</dbReference>
<feature type="compositionally biased region" description="Acidic residues" evidence="2">
    <location>
        <begin position="646"/>
        <end position="670"/>
    </location>
</feature>
<dbReference type="PROSITE" id="PS50005">
    <property type="entry name" value="TPR"/>
    <property type="match status" value="1"/>
</dbReference>
<dbReference type="PANTHER" id="PTHR46082">
    <property type="entry name" value="ATP/GTP-BINDING PROTEIN-RELATED"/>
    <property type="match status" value="1"/>
</dbReference>
<dbReference type="OrthoDB" id="5986190at2759"/>
<keyword evidence="1" id="KW-0802">TPR repeat</keyword>
<dbReference type="Gene3D" id="1.25.40.10">
    <property type="entry name" value="Tetratricopeptide repeat domain"/>
    <property type="match status" value="3"/>
</dbReference>
<evidence type="ECO:0000259" key="3">
    <source>
        <dbReference type="Pfam" id="PF17874"/>
    </source>
</evidence>
<keyword evidence="5" id="KW-1185">Reference proteome</keyword>
<dbReference type="SUPFAM" id="SSF53474">
    <property type="entry name" value="alpha/beta-Hydrolases"/>
    <property type="match status" value="1"/>
</dbReference>
<dbReference type="SUPFAM" id="SSF48452">
    <property type="entry name" value="TPR-like"/>
    <property type="match status" value="1"/>
</dbReference>
<evidence type="ECO:0000256" key="2">
    <source>
        <dbReference type="SAM" id="MobiDB-lite"/>
    </source>
</evidence>
<dbReference type="EMBL" id="CAJPDR010000472">
    <property type="protein sequence ID" value="CAF9937438.1"/>
    <property type="molecule type" value="Genomic_DNA"/>
</dbReference>
<dbReference type="InterPro" id="IPR053137">
    <property type="entry name" value="NLR-like"/>
</dbReference>
<dbReference type="InterPro" id="IPR027417">
    <property type="entry name" value="P-loop_NTPase"/>
</dbReference>
<dbReference type="InterPro" id="IPR029058">
    <property type="entry name" value="AB_hydrolase_fold"/>
</dbReference>
<evidence type="ECO:0000256" key="1">
    <source>
        <dbReference type="PROSITE-ProRule" id="PRU00339"/>
    </source>
</evidence>
<dbReference type="InterPro" id="IPR019734">
    <property type="entry name" value="TPR_rpt"/>
</dbReference>
<evidence type="ECO:0000313" key="4">
    <source>
        <dbReference type="EMBL" id="CAF9937438.1"/>
    </source>
</evidence>
<dbReference type="PANTHER" id="PTHR46082:SF6">
    <property type="entry name" value="AAA+ ATPASE DOMAIN-CONTAINING PROTEIN-RELATED"/>
    <property type="match status" value="1"/>
</dbReference>
<feature type="domain" description="MalT-like TPR region" evidence="3">
    <location>
        <begin position="1131"/>
        <end position="1246"/>
    </location>
</feature>
<protein>
    <recommendedName>
        <fullName evidence="3">MalT-like TPR region domain-containing protein</fullName>
    </recommendedName>
</protein>
<dbReference type="Proteomes" id="UP000664203">
    <property type="component" value="Unassembled WGS sequence"/>
</dbReference>
<feature type="region of interest" description="Disordered" evidence="2">
    <location>
        <begin position="646"/>
        <end position="686"/>
    </location>
</feature>
<gene>
    <name evidence="4" type="ORF">ALECFALPRED_007251</name>
</gene>
<dbReference type="Pfam" id="PF17874">
    <property type="entry name" value="TPR_MalT"/>
    <property type="match status" value="1"/>
</dbReference>
<feature type="region of interest" description="Disordered" evidence="2">
    <location>
        <begin position="1243"/>
        <end position="1321"/>
    </location>
</feature>
<evidence type="ECO:0000313" key="5">
    <source>
        <dbReference type="Proteomes" id="UP000664203"/>
    </source>
</evidence>
<dbReference type="SMART" id="SM00028">
    <property type="entry name" value="TPR"/>
    <property type="match status" value="8"/>
</dbReference>